<comment type="caution">
    <text evidence="1">The sequence shown here is derived from an EMBL/GenBank/DDBJ whole genome shotgun (WGS) entry which is preliminary data.</text>
</comment>
<accession>A0A0F9QAH1</accession>
<organism evidence="1">
    <name type="scientific">marine sediment metagenome</name>
    <dbReference type="NCBI Taxonomy" id="412755"/>
    <lineage>
        <taxon>unclassified sequences</taxon>
        <taxon>metagenomes</taxon>
        <taxon>ecological metagenomes</taxon>
    </lineage>
</organism>
<dbReference type="AlphaFoldDB" id="A0A0F9QAH1"/>
<gene>
    <name evidence="1" type="ORF">LCGC14_0727920</name>
</gene>
<dbReference type="EMBL" id="LAZR01001676">
    <property type="protein sequence ID" value="KKN40960.1"/>
    <property type="molecule type" value="Genomic_DNA"/>
</dbReference>
<name>A0A0F9QAH1_9ZZZZ</name>
<protein>
    <submittedName>
        <fullName evidence="1">Uncharacterized protein</fullName>
    </submittedName>
</protein>
<sequence>MALGTLELVVGSDLTLDRDNLIISRRFRVRGTLTGLASDVFDTVASYVMAAIVMGGTDSNGHQYGPTYMTPQGLLYWNSIQLHESFYAQAYEITVVFSPFNKQTGTFLLRIEHAAGTAKATAGVRQAGYPAAKFPAAGAEADKGNKGVIFDGLEVVGVDVPYNQTRIVISYRHPQMFLNHTYLRAVGKLVGHPNNDMFLGYDPGEIAYAGGNATESEAEASAEYSFEVSRNETDLVVGDITIATKKGFDIVSPIYQAGVETDQATDKYGVRIVEKIEIIRPIGREFENYVDVFGWGGP</sequence>
<evidence type="ECO:0000313" key="1">
    <source>
        <dbReference type="EMBL" id="KKN40960.1"/>
    </source>
</evidence>
<reference evidence="1" key="1">
    <citation type="journal article" date="2015" name="Nature">
        <title>Complex archaea that bridge the gap between prokaryotes and eukaryotes.</title>
        <authorList>
            <person name="Spang A."/>
            <person name="Saw J.H."/>
            <person name="Jorgensen S.L."/>
            <person name="Zaremba-Niedzwiedzka K."/>
            <person name="Martijn J."/>
            <person name="Lind A.E."/>
            <person name="van Eijk R."/>
            <person name="Schleper C."/>
            <person name="Guy L."/>
            <person name="Ettema T.J."/>
        </authorList>
    </citation>
    <scope>NUCLEOTIDE SEQUENCE</scope>
</reference>
<proteinExistence type="predicted"/>